<accession>A0A811U2N9</accession>
<dbReference type="Proteomes" id="UP000606786">
    <property type="component" value="Unassembled WGS sequence"/>
</dbReference>
<gene>
    <name evidence="1" type="ORF">CCAP1982_LOCUS2001</name>
</gene>
<reference evidence="1" key="1">
    <citation type="submission" date="2020-11" db="EMBL/GenBank/DDBJ databases">
        <authorList>
            <person name="Whitehead M."/>
        </authorList>
    </citation>
    <scope>NUCLEOTIDE SEQUENCE</scope>
    <source>
        <strain evidence="1">EGII</strain>
    </source>
</reference>
<name>A0A811U2N9_CERCA</name>
<organism evidence="1 2">
    <name type="scientific">Ceratitis capitata</name>
    <name type="common">Mediterranean fruit fly</name>
    <name type="synonym">Tephritis capitata</name>
    <dbReference type="NCBI Taxonomy" id="7213"/>
    <lineage>
        <taxon>Eukaryota</taxon>
        <taxon>Metazoa</taxon>
        <taxon>Ecdysozoa</taxon>
        <taxon>Arthropoda</taxon>
        <taxon>Hexapoda</taxon>
        <taxon>Insecta</taxon>
        <taxon>Pterygota</taxon>
        <taxon>Neoptera</taxon>
        <taxon>Endopterygota</taxon>
        <taxon>Diptera</taxon>
        <taxon>Brachycera</taxon>
        <taxon>Muscomorpha</taxon>
        <taxon>Tephritoidea</taxon>
        <taxon>Tephritidae</taxon>
        <taxon>Ceratitis</taxon>
        <taxon>Ceratitis</taxon>
    </lineage>
</organism>
<dbReference type="EMBL" id="CAJHJT010000001">
    <property type="protein sequence ID" value="CAD6993179.1"/>
    <property type="molecule type" value="Genomic_DNA"/>
</dbReference>
<keyword evidence="2" id="KW-1185">Reference proteome</keyword>
<sequence length="59" mass="6386">VATAITTTSNEFSNESLFSEAHVSTCVPPPDNYQQQIKLVFLFVVQNSLLIIHAPPGGN</sequence>
<protein>
    <submittedName>
        <fullName evidence="1">(Mediterranean fruit fly) hypothetical protein</fullName>
    </submittedName>
</protein>
<proteinExistence type="predicted"/>
<comment type="caution">
    <text evidence="1">The sequence shown here is derived from an EMBL/GenBank/DDBJ whole genome shotgun (WGS) entry which is preliminary data.</text>
</comment>
<dbReference type="AlphaFoldDB" id="A0A811U2N9"/>
<feature type="non-terminal residue" evidence="1">
    <location>
        <position position="1"/>
    </location>
</feature>
<evidence type="ECO:0000313" key="2">
    <source>
        <dbReference type="Proteomes" id="UP000606786"/>
    </source>
</evidence>
<evidence type="ECO:0000313" key="1">
    <source>
        <dbReference type="EMBL" id="CAD6993179.1"/>
    </source>
</evidence>